<name>A0A165RQI6_LACPN</name>
<dbReference type="InterPro" id="IPR036812">
    <property type="entry name" value="NAD(P)_OxRdtase_dom_sf"/>
</dbReference>
<evidence type="ECO:0000256" key="3">
    <source>
        <dbReference type="ARBA" id="ARBA00023002"/>
    </source>
</evidence>
<keyword evidence="3" id="KW-0560">Oxidoreductase</keyword>
<feature type="domain" description="NADP-dependent oxidoreductase" evidence="4">
    <location>
        <begin position="30"/>
        <end position="329"/>
    </location>
</feature>
<comment type="similarity">
    <text evidence="1">Belongs to the shaker potassium channel beta subunit family.</text>
</comment>
<dbReference type="PANTHER" id="PTHR43150">
    <property type="entry name" value="HYPERKINETIC, ISOFORM M"/>
    <property type="match status" value="1"/>
</dbReference>
<dbReference type="Gene3D" id="3.20.20.100">
    <property type="entry name" value="NADP-dependent oxidoreductase domain"/>
    <property type="match status" value="1"/>
</dbReference>
<evidence type="ECO:0000313" key="6">
    <source>
        <dbReference type="Proteomes" id="UP000076882"/>
    </source>
</evidence>
<dbReference type="InterPro" id="IPR005399">
    <property type="entry name" value="K_chnl_volt-dep_bsu_KCNAB-rel"/>
</dbReference>
<dbReference type="PANTHER" id="PTHR43150:SF4">
    <property type="entry name" value="L-GLYCERALDEHYDE 3-PHOSPHATE REDUCTASE"/>
    <property type="match status" value="1"/>
</dbReference>
<dbReference type="PATRIC" id="fig|1590.201.peg.1631"/>
<comment type="caution">
    <text evidence="5">The sequence shown here is derived from an EMBL/GenBank/DDBJ whole genome shotgun (WGS) entry which is preliminary data.</text>
</comment>
<dbReference type="GO" id="GO:0051596">
    <property type="term" value="P:methylglyoxal catabolic process"/>
    <property type="evidence" value="ECO:0007669"/>
    <property type="project" value="TreeGrafter"/>
</dbReference>
<organism evidence="5 6">
    <name type="scientific">Lactiplantibacillus plantarum</name>
    <name type="common">Lactobacillus plantarum</name>
    <dbReference type="NCBI Taxonomy" id="1590"/>
    <lineage>
        <taxon>Bacteria</taxon>
        <taxon>Bacillati</taxon>
        <taxon>Bacillota</taxon>
        <taxon>Bacilli</taxon>
        <taxon>Lactobacillales</taxon>
        <taxon>Lactobacillaceae</taxon>
        <taxon>Lactiplantibacillus</taxon>
    </lineage>
</organism>
<accession>A0A165RQI6</accession>
<sequence length="330" mass="36923">MMTYSAASTRYDELPIRRVGKTGLQLPVVSLGLWRNFGDEAPFVNSRKVVLDAFDHGVFSFDLANNYGPSKGSAERTFGQIMQRDLKPYRDELVITTKAGYPAWSGPYGAFGSRKTLISSLDRSLKQMHLDYVDIFYSHRPDPNIDLYETAAALDQLVRQGKALYVGISNYDRDQTATMIKYFNEMHTPFTVNQYSYNMLNQQAQTAGLIDYLGQHNAGLVAYGPLAEGLLTQRYLQGIPADFPIHRTNKYLFDQGTAAVVNQLNALNRIAEQRGQTLAQMALAWLLRSQVVTSVIIGTTNVDHLHANLEATHNLTFSDDEVKAITAILK</sequence>
<evidence type="ECO:0000256" key="1">
    <source>
        <dbReference type="ARBA" id="ARBA00006515"/>
    </source>
</evidence>
<dbReference type="AlphaFoldDB" id="A0A165RQI6"/>
<dbReference type="InterPro" id="IPR023210">
    <property type="entry name" value="NADP_OxRdtase_dom"/>
</dbReference>
<gene>
    <name evidence="5" type="ORF">Lp19_1830</name>
</gene>
<dbReference type="SUPFAM" id="SSF51430">
    <property type="entry name" value="NAD(P)-linked oxidoreductase"/>
    <property type="match status" value="1"/>
</dbReference>
<dbReference type="GO" id="GO:0016491">
    <property type="term" value="F:oxidoreductase activity"/>
    <property type="evidence" value="ECO:0007669"/>
    <property type="project" value="UniProtKB-KW"/>
</dbReference>
<dbReference type="CDD" id="cd19089">
    <property type="entry name" value="AKR_AKR14A1_2"/>
    <property type="match status" value="1"/>
</dbReference>
<reference evidence="5 6" key="1">
    <citation type="submission" date="2016-03" db="EMBL/GenBank/DDBJ databases">
        <title>Comparative genomics of 54 Lactobacillus plantarum strains reveals genomic uncoupling from niche constraints.</title>
        <authorList>
            <person name="Martino M.E."/>
        </authorList>
    </citation>
    <scope>NUCLEOTIDE SEQUENCE [LARGE SCALE GENOMIC DNA]</scope>
    <source>
        <strain evidence="5 6">19.1</strain>
    </source>
</reference>
<proteinExistence type="inferred from homology"/>
<dbReference type="Proteomes" id="UP000076882">
    <property type="component" value="Unassembled WGS sequence"/>
</dbReference>
<evidence type="ECO:0000259" key="4">
    <source>
        <dbReference type="Pfam" id="PF00248"/>
    </source>
</evidence>
<keyword evidence="2" id="KW-0521">NADP</keyword>
<evidence type="ECO:0000313" key="5">
    <source>
        <dbReference type="EMBL" id="KZU95041.1"/>
    </source>
</evidence>
<dbReference type="EMBL" id="LUXM01000028">
    <property type="protein sequence ID" value="KZU95041.1"/>
    <property type="molecule type" value="Genomic_DNA"/>
</dbReference>
<evidence type="ECO:0000256" key="2">
    <source>
        <dbReference type="ARBA" id="ARBA00022857"/>
    </source>
</evidence>
<dbReference type="Pfam" id="PF00248">
    <property type="entry name" value="Aldo_ket_red"/>
    <property type="match status" value="1"/>
</dbReference>
<protein>
    <submittedName>
        <fullName evidence="5">Oxidoreductase</fullName>
    </submittedName>
</protein>
<dbReference type="PRINTS" id="PR01577">
    <property type="entry name" value="KCNABCHANNEL"/>
</dbReference>